<comment type="caution">
    <text evidence="1">The sequence shown here is derived from an EMBL/GenBank/DDBJ whole genome shotgun (WGS) entry which is preliminary data.</text>
</comment>
<dbReference type="RefSeq" id="WP_204695911.1">
    <property type="nucleotide sequence ID" value="NZ_JAFBEC010000002.1"/>
</dbReference>
<dbReference type="Proteomes" id="UP000741863">
    <property type="component" value="Unassembled WGS sequence"/>
</dbReference>
<evidence type="ECO:0000313" key="1">
    <source>
        <dbReference type="EMBL" id="MBM7631874.1"/>
    </source>
</evidence>
<evidence type="ECO:0000313" key="2">
    <source>
        <dbReference type="Proteomes" id="UP000741863"/>
    </source>
</evidence>
<proteinExistence type="predicted"/>
<name>A0ABS2P994_9BACL</name>
<gene>
    <name evidence="1" type="ORF">JOD17_000966</name>
</gene>
<dbReference type="NCBIfam" id="NF010189">
    <property type="entry name" value="PRK13668.1"/>
    <property type="match status" value="1"/>
</dbReference>
<dbReference type="Pfam" id="PF07285">
    <property type="entry name" value="DUF1444"/>
    <property type="match status" value="1"/>
</dbReference>
<dbReference type="EMBL" id="JAFBEC010000002">
    <property type="protein sequence ID" value="MBM7631874.1"/>
    <property type="molecule type" value="Genomic_DNA"/>
</dbReference>
<accession>A0ABS2P994</accession>
<sequence length="265" mass="30250">MATSNKVLRKLKAKFHDLDVQHDEEKATVRIVHPTLQTGLNLDLPRLEAKYDQKGDAGLEDTFSFITLSFEAMEEKKQLQGKLQHVFPVIRSTSFPTETKDQKALIHEPHTAETRIYYALDQGKTYALIDEGMLESEQLDEQAIKEAARFNLRSLATDVKVDEVAGNRFYFLNSNDGYDASRILNEAWVKEMASMMEGSVAFSIPHQDVLIVADIRNDQGYDVLGQMTFQFFKEGRVPVTALPFSYEDEKLEPIFILARKKPKDQ</sequence>
<keyword evidence="2" id="KW-1185">Reference proteome</keyword>
<protein>
    <submittedName>
        <fullName evidence="1">Uncharacterized protein YtpQ (UPF0354 family)</fullName>
    </submittedName>
</protein>
<dbReference type="InterPro" id="IPR010838">
    <property type="entry name" value="DUF1444"/>
</dbReference>
<reference evidence="1 2" key="1">
    <citation type="submission" date="2021-01" db="EMBL/GenBank/DDBJ databases">
        <title>Genomic Encyclopedia of Type Strains, Phase IV (KMG-IV): sequencing the most valuable type-strain genomes for metagenomic binning, comparative biology and taxonomic classification.</title>
        <authorList>
            <person name="Goeker M."/>
        </authorList>
    </citation>
    <scope>NUCLEOTIDE SEQUENCE [LARGE SCALE GENOMIC DNA]</scope>
    <source>
        <strain evidence="1 2">DSM 25540</strain>
    </source>
</reference>
<organism evidence="1 2">
    <name type="scientific">Geomicrobium sediminis</name>
    <dbReference type="NCBI Taxonomy" id="1347788"/>
    <lineage>
        <taxon>Bacteria</taxon>
        <taxon>Bacillati</taxon>
        <taxon>Bacillota</taxon>
        <taxon>Bacilli</taxon>
        <taxon>Bacillales</taxon>
        <taxon>Geomicrobium</taxon>
    </lineage>
</organism>